<name>A0A4S4DWA3_CAMSN</name>
<evidence type="ECO:0000313" key="3">
    <source>
        <dbReference type="Proteomes" id="UP000306102"/>
    </source>
</evidence>
<dbReference type="EMBL" id="SDRB02009832">
    <property type="protein sequence ID" value="THG07631.1"/>
    <property type="molecule type" value="Genomic_DNA"/>
</dbReference>
<feature type="region of interest" description="Disordered" evidence="1">
    <location>
        <begin position="33"/>
        <end position="57"/>
    </location>
</feature>
<evidence type="ECO:0000313" key="2">
    <source>
        <dbReference type="EMBL" id="THG07631.1"/>
    </source>
</evidence>
<protein>
    <submittedName>
        <fullName evidence="2">Uncharacterized protein</fullName>
    </submittedName>
</protein>
<accession>A0A4S4DWA3</accession>
<sequence length="235" mass="25966">MWEGVVRMAVQRGSGDVIAKVLVVLGGSDGGDGGFCSSDGGEMREKDEREERRGEKGIGEIRRPGKCMVSSHMTGLRFCSMKMSAMISILFYVVDFVWYKEDAQTSWKWNSYSYKFLTNCRTLALNTKLSALNISSNVDGRRFMSGLSWSIGVVGLGFARRADGRRSMGGLSWSIDVVGFGLARKLSMEQDKFMTTLDGPKKILDARGKVRLRQGGSQWSMVAHDRVCAGGLSWT</sequence>
<organism evidence="2 3">
    <name type="scientific">Camellia sinensis var. sinensis</name>
    <name type="common">China tea</name>
    <dbReference type="NCBI Taxonomy" id="542762"/>
    <lineage>
        <taxon>Eukaryota</taxon>
        <taxon>Viridiplantae</taxon>
        <taxon>Streptophyta</taxon>
        <taxon>Embryophyta</taxon>
        <taxon>Tracheophyta</taxon>
        <taxon>Spermatophyta</taxon>
        <taxon>Magnoliopsida</taxon>
        <taxon>eudicotyledons</taxon>
        <taxon>Gunneridae</taxon>
        <taxon>Pentapetalae</taxon>
        <taxon>asterids</taxon>
        <taxon>Ericales</taxon>
        <taxon>Theaceae</taxon>
        <taxon>Camellia</taxon>
    </lineage>
</organism>
<gene>
    <name evidence="2" type="ORF">TEA_024203</name>
</gene>
<feature type="compositionally biased region" description="Basic and acidic residues" evidence="1">
    <location>
        <begin position="41"/>
        <end position="57"/>
    </location>
</feature>
<dbReference type="Proteomes" id="UP000306102">
    <property type="component" value="Unassembled WGS sequence"/>
</dbReference>
<dbReference type="AlphaFoldDB" id="A0A4S4DWA3"/>
<comment type="caution">
    <text evidence="2">The sequence shown here is derived from an EMBL/GenBank/DDBJ whole genome shotgun (WGS) entry which is preliminary data.</text>
</comment>
<evidence type="ECO:0000256" key="1">
    <source>
        <dbReference type="SAM" id="MobiDB-lite"/>
    </source>
</evidence>
<proteinExistence type="predicted"/>
<keyword evidence="3" id="KW-1185">Reference proteome</keyword>
<reference evidence="2 3" key="1">
    <citation type="journal article" date="2018" name="Proc. Natl. Acad. Sci. U.S.A.">
        <title>Draft genome sequence of Camellia sinensis var. sinensis provides insights into the evolution of the tea genome and tea quality.</title>
        <authorList>
            <person name="Wei C."/>
            <person name="Yang H."/>
            <person name="Wang S."/>
            <person name="Zhao J."/>
            <person name="Liu C."/>
            <person name="Gao L."/>
            <person name="Xia E."/>
            <person name="Lu Y."/>
            <person name="Tai Y."/>
            <person name="She G."/>
            <person name="Sun J."/>
            <person name="Cao H."/>
            <person name="Tong W."/>
            <person name="Gao Q."/>
            <person name="Li Y."/>
            <person name="Deng W."/>
            <person name="Jiang X."/>
            <person name="Wang W."/>
            <person name="Chen Q."/>
            <person name="Zhang S."/>
            <person name="Li H."/>
            <person name="Wu J."/>
            <person name="Wang P."/>
            <person name="Li P."/>
            <person name="Shi C."/>
            <person name="Zheng F."/>
            <person name="Jian J."/>
            <person name="Huang B."/>
            <person name="Shan D."/>
            <person name="Shi M."/>
            <person name="Fang C."/>
            <person name="Yue Y."/>
            <person name="Li F."/>
            <person name="Li D."/>
            <person name="Wei S."/>
            <person name="Han B."/>
            <person name="Jiang C."/>
            <person name="Yin Y."/>
            <person name="Xia T."/>
            <person name="Zhang Z."/>
            <person name="Bennetzen J.L."/>
            <person name="Zhao S."/>
            <person name="Wan X."/>
        </authorList>
    </citation>
    <scope>NUCLEOTIDE SEQUENCE [LARGE SCALE GENOMIC DNA]</scope>
    <source>
        <strain evidence="3">cv. Shuchazao</strain>
        <tissue evidence="2">Leaf</tissue>
    </source>
</reference>